<feature type="transmembrane region" description="Helical" evidence="12">
    <location>
        <begin position="612"/>
        <end position="636"/>
    </location>
</feature>
<dbReference type="Gene3D" id="2.10.50.30">
    <property type="entry name" value="GPCR, family 3, nine cysteines domain"/>
    <property type="match status" value="1"/>
</dbReference>
<dbReference type="PROSITE" id="PS50259">
    <property type="entry name" value="G_PROTEIN_RECEP_F3_4"/>
    <property type="match status" value="1"/>
</dbReference>
<dbReference type="GO" id="GO:0004930">
    <property type="term" value="F:G protein-coupled receptor activity"/>
    <property type="evidence" value="ECO:0007669"/>
    <property type="project" value="UniProtKB-KW"/>
</dbReference>
<keyword evidence="2" id="KW-1003">Cell membrane</keyword>
<keyword evidence="8 15" id="KW-0675">Receptor</keyword>
<accession>A0A6F9D872</accession>
<dbReference type="Pfam" id="PF01094">
    <property type="entry name" value="ANF_receptor"/>
    <property type="match status" value="1"/>
</dbReference>
<reference evidence="15" key="1">
    <citation type="submission" date="2020-04" db="EMBL/GenBank/DDBJ databases">
        <authorList>
            <person name="Neveu A P."/>
        </authorList>
    </citation>
    <scope>NUCLEOTIDE SEQUENCE</scope>
    <source>
        <tissue evidence="15">Whole embryo</tissue>
    </source>
</reference>
<name>A0A6F9D872_9ASCI</name>
<dbReference type="PRINTS" id="PR00592">
    <property type="entry name" value="CASENSINGR"/>
</dbReference>
<evidence type="ECO:0000256" key="4">
    <source>
        <dbReference type="ARBA" id="ARBA00022729"/>
    </source>
</evidence>
<keyword evidence="7 12" id="KW-0472">Membrane</keyword>
<feature type="transmembrane region" description="Helical" evidence="12">
    <location>
        <begin position="726"/>
        <end position="748"/>
    </location>
</feature>
<dbReference type="FunFam" id="2.10.50.30:FF:000004">
    <property type="entry name" value="Taste receptor type 1 member 3-like protein"/>
    <property type="match status" value="1"/>
</dbReference>
<evidence type="ECO:0000256" key="1">
    <source>
        <dbReference type="ARBA" id="ARBA00004651"/>
    </source>
</evidence>
<keyword evidence="3 12" id="KW-0812">Transmembrane</keyword>
<feature type="compositionally biased region" description="Polar residues" evidence="11">
    <location>
        <begin position="902"/>
        <end position="922"/>
    </location>
</feature>
<dbReference type="InterPro" id="IPR017978">
    <property type="entry name" value="GPCR_3_C"/>
</dbReference>
<dbReference type="InterPro" id="IPR000337">
    <property type="entry name" value="GPCR_3"/>
</dbReference>
<evidence type="ECO:0000256" key="3">
    <source>
        <dbReference type="ARBA" id="ARBA00022692"/>
    </source>
</evidence>
<dbReference type="PANTHER" id="PTHR24061">
    <property type="entry name" value="CALCIUM-SENSING RECEPTOR-RELATED"/>
    <property type="match status" value="1"/>
</dbReference>
<dbReference type="Pfam" id="PF00003">
    <property type="entry name" value="7tm_3"/>
    <property type="match status" value="1"/>
</dbReference>
<keyword evidence="5 12" id="KW-1133">Transmembrane helix</keyword>
<keyword evidence="9" id="KW-0325">Glycoprotein</keyword>
<dbReference type="AlphaFoldDB" id="A0A6F9D872"/>
<feature type="signal peptide" evidence="13">
    <location>
        <begin position="1"/>
        <end position="23"/>
    </location>
</feature>
<dbReference type="Pfam" id="PF07562">
    <property type="entry name" value="NCD3G"/>
    <property type="match status" value="1"/>
</dbReference>
<evidence type="ECO:0000256" key="10">
    <source>
        <dbReference type="ARBA" id="ARBA00023224"/>
    </source>
</evidence>
<feature type="region of interest" description="Disordered" evidence="11">
    <location>
        <begin position="902"/>
        <end position="1021"/>
    </location>
</feature>
<evidence type="ECO:0000256" key="6">
    <source>
        <dbReference type="ARBA" id="ARBA00023040"/>
    </source>
</evidence>
<feature type="transmembrane region" description="Helical" evidence="12">
    <location>
        <begin position="651"/>
        <end position="671"/>
    </location>
</feature>
<dbReference type="InterPro" id="IPR001828">
    <property type="entry name" value="ANF_lig-bd_rcpt"/>
</dbReference>
<feature type="transmembrane region" description="Helical" evidence="12">
    <location>
        <begin position="683"/>
        <end position="705"/>
    </location>
</feature>
<dbReference type="SUPFAM" id="SSF53822">
    <property type="entry name" value="Periplasmic binding protein-like I"/>
    <property type="match status" value="1"/>
</dbReference>
<evidence type="ECO:0000256" key="8">
    <source>
        <dbReference type="ARBA" id="ARBA00023170"/>
    </source>
</evidence>
<keyword evidence="6" id="KW-0297">G-protein coupled receptor</keyword>
<feature type="region of interest" description="Disordered" evidence="11">
    <location>
        <begin position="1081"/>
        <end position="1152"/>
    </location>
</feature>
<dbReference type="PRINTS" id="PR00248">
    <property type="entry name" value="GPCRMGR"/>
</dbReference>
<dbReference type="InterPro" id="IPR000068">
    <property type="entry name" value="GPCR_3_Ca_sens_rcpt-rel"/>
</dbReference>
<keyword evidence="10" id="KW-0807">Transducer</keyword>
<feature type="transmembrane region" description="Helical" evidence="12">
    <location>
        <begin position="774"/>
        <end position="798"/>
    </location>
</feature>
<organism evidence="15">
    <name type="scientific">Phallusia mammillata</name>
    <dbReference type="NCBI Taxonomy" id="59560"/>
    <lineage>
        <taxon>Eukaryota</taxon>
        <taxon>Metazoa</taxon>
        <taxon>Chordata</taxon>
        <taxon>Tunicata</taxon>
        <taxon>Ascidiacea</taxon>
        <taxon>Phlebobranchia</taxon>
        <taxon>Ascidiidae</taxon>
        <taxon>Phallusia</taxon>
    </lineage>
</organism>
<dbReference type="InterPro" id="IPR011500">
    <property type="entry name" value="GPCR_3_9-Cys_dom"/>
</dbReference>
<comment type="subcellular location">
    <subcellularLocation>
        <location evidence="1">Cell membrane</location>
        <topology evidence="1">Multi-pass membrane protein</topology>
    </subcellularLocation>
</comment>
<evidence type="ECO:0000256" key="13">
    <source>
        <dbReference type="SAM" id="SignalP"/>
    </source>
</evidence>
<keyword evidence="4 13" id="KW-0732">Signal</keyword>
<sequence>MRHISIVVLICLFIAGYLPSTQATYVKSVEYHKDGHVVLGGLFPLHYTTYRSDNYSLLSKPLPVECEKYNFLGFRWMQAMIYAVEEINNRSDILPDVKLGFELFDSCNAHARAVSQTLHMVNSMYNNVSTEPHATISAVVGPTESAKSIVVSNILSVFDITQVSYASTSRILSDKTIFNSFFRTIPNDDEQATAMVELLKHHNWTWVGAVAGDDDYGRPGVSRLKQEAAKAGICVEYSAYVSRSMSTAQLRKVAQEIRDYNATVFVLFISATHLVPLAEQLRILNVTGKVWIASEAWATSNTVQQLPGAEDIFKGTLGIATRGGAMPGFRTFLEGVSPQSQPKSPFLKEFWERSFNCHCPHDVCTCPGEYDKWHHHADFAENCTGNEDLAHNGLGKAYLGWTGDDLEKTYNVYLAVYVIAQALEQITNCVEGFGLLENGTCPHISTLQPWQLLAYMKKVEFYPPGQNLQFKFDSNGDPNASYKLVSWKPIQKPAWYSDHNHSHTLAKFELVHAGNYSISTQPKWSINDSAIYWAENQKTAPSSVCSAPCMPGFFMNQLPSPCCFRCLPCADGTYSTNGSGYTCLNCGIYERANSHRTGCIPKIEEYVRWNDAFGISFCCVSILGIIFTLITCGAFIHKRETPLVKATNRELSFFLFVSIIFCFLTPFFYVSKPADWSCKGRNLLFSLSFTFCISAILVKTLRVLTAFNAKVPVMHRRRAKWLGEHLQLMVVMAISFVQVVLCVTWLLVEPPSVERVINPATPNTMVLACEMGSIPIVACVYGYLCILALTAFVLAFRARKLPENFNEAKFVTFAMLIFFIVWLSFIPAYLTTEGTSSTAVYCIAILASTYGLLGCIFFPKLYVIFVTPNRNTIQEVRRTTASHAMKSTRSVLCNVNATTTTTDGQYTPSTGRKSNSMDTPDNNGLRYFSGTTRTSNATSKYFKRGTPHSTSITESKRLKWRRKFLEQDNGNSNVASPKQRSTNGAFRPSSRDSEGGKTSKSVTITEERTTGTANEPGCKIEASSDNAAATIRVGIEGTISSSISSVDSLTRLSKTLQCDEPQHGGTGFNLKVDVKVNIQPGTANQQTALNDPPPVYEETDMRQPLDGALPLSRDNKTTRNTENRNTNNNHTSLLSDVSTTSSTDTDSEGFPERLLIKNGDALKETSLA</sequence>
<evidence type="ECO:0000256" key="5">
    <source>
        <dbReference type="ARBA" id="ARBA00022989"/>
    </source>
</evidence>
<evidence type="ECO:0000256" key="12">
    <source>
        <dbReference type="SAM" id="Phobius"/>
    </source>
</evidence>
<dbReference type="Gene3D" id="3.40.50.2300">
    <property type="match status" value="2"/>
</dbReference>
<evidence type="ECO:0000256" key="9">
    <source>
        <dbReference type="ARBA" id="ARBA00023180"/>
    </source>
</evidence>
<feature type="compositionally biased region" description="Polar residues" evidence="11">
    <location>
        <begin position="968"/>
        <end position="984"/>
    </location>
</feature>
<feature type="transmembrane region" description="Helical" evidence="12">
    <location>
        <begin position="838"/>
        <end position="858"/>
    </location>
</feature>
<evidence type="ECO:0000256" key="11">
    <source>
        <dbReference type="SAM" id="MobiDB-lite"/>
    </source>
</evidence>
<dbReference type="InterPro" id="IPR038550">
    <property type="entry name" value="GPCR_3_9-Cys_sf"/>
</dbReference>
<dbReference type="FunFam" id="3.40.50.2300:FF:000302">
    <property type="entry name" value="Si:ch211-203b20.7"/>
    <property type="match status" value="1"/>
</dbReference>
<evidence type="ECO:0000313" key="15">
    <source>
        <dbReference type="EMBL" id="CAB3227948.1"/>
    </source>
</evidence>
<proteinExistence type="evidence at transcript level"/>
<protein>
    <submittedName>
        <fullName evidence="15">Extracellular calcium-sensing receptor-like</fullName>
    </submittedName>
</protein>
<feature type="compositionally biased region" description="Basic and acidic residues" evidence="11">
    <location>
        <begin position="1113"/>
        <end position="1122"/>
    </location>
</feature>
<feature type="domain" description="G-protein coupled receptors family 3 profile" evidence="14">
    <location>
        <begin position="613"/>
        <end position="880"/>
    </location>
</feature>
<gene>
    <name evidence="15" type="primary">Casr</name>
</gene>
<dbReference type="EMBL" id="LR783599">
    <property type="protein sequence ID" value="CAB3227948.1"/>
    <property type="molecule type" value="mRNA"/>
</dbReference>
<feature type="transmembrane region" description="Helical" evidence="12">
    <location>
        <begin position="810"/>
        <end position="832"/>
    </location>
</feature>
<dbReference type="InterPro" id="IPR028082">
    <property type="entry name" value="Peripla_BP_I"/>
</dbReference>
<feature type="compositionally biased region" description="Low complexity" evidence="11">
    <location>
        <begin position="1123"/>
        <end position="1144"/>
    </location>
</feature>
<dbReference type="PANTHER" id="PTHR24061:SF422">
    <property type="entry name" value="G-PROTEIN COUPLED RECEPTORS FAMILY 3 PROFILE DOMAIN-CONTAINING PROTEIN"/>
    <property type="match status" value="1"/>
</dbReference>
<evidence type="ECO:0000256" key="7">
    <source>
        <dbReference type="ARBA" id="ARBA00023136"/>
    </source>
</evidence>
<evidence type="ECO:0000259" key="14">
    <source>
        <dbReference type="PROSITE" id="PS50259"/>
    </source>
</evidence>
<feature type="compositionally biased region" description="Polar residues" evidence="11">
    <location>
        <begin position="929"/>
        <end position="939"/>
    </location>
</feature>
<feature type="chain" id="PRO_5026211271" evidence="13">
    <location>
        <begin position="24"/>
        <end position="1168"/>
    </location>
</feature>
<dbReference type="GO" id="GO:0005886">
    <property type="term" value="C:plasma membrane"/>
    <property type="evidence" value="ECO:0007669"/>
    <property type="project" value="UniProtKB-SubCell"/>
</dbReference>
<evidence type="ECO:0000256" key="2">
    <source>
        <dbReference type="ARBA" id="ARBA00022475"/>
    </source>
</evidence>